<dbReference type="OMA" id="FIASWKS"/>
<evidence type="ECO:0000256" key="6">
    <source>
        <dbReference type="PIRNR" id="PIRNR018968"/>
    </source>
</evidence>
<evidence type="ECO:0000313" key="11">
    <source>
        <dbReference type="Proteomes" id="UP000325462"/>
    </source>
</evidence>
<sequence length="629" mass="72144">MNFNHIILKNFRQNMRHYALYLLSLIISIVLYFSFVTIRYVRHININQSFDVIREGTQFGSYFLFVIILIFIIYSNMLFVKRRFREFALYQVIGLSKRNLVHIVMVEQIAIYFVTSIIGILIGLFSTKILLMIVLKLLGAKATAPIVFSAEALLQTGMLIGSAFILTMVQSIIFIYRYSLTELFEDTEVKALSNSKLSFKEAIFGILGLLMIATSYYFITNHLVDFVHISVLFIICILLLIGPYFFFRSSVSLVLKLLKRFKQGSVNVSDVIFTSSLVYRVRKNAFSLTVMAIISSITVTVLCIAAISRSSLTNEVLLASPYDVTTNQTAAANQLSYMLNQRQIEHDYNYKELIYTHLYKNKLFNSDTARPYYVNVTSAAFFPNRNVEKGEADLIIPDGTIRQYMKHYPHGTTGIGTKKHHINVKLNKVIHDVYFKEDNDLGDPTFILNDSDYQKIKTHAKKKDKIVQYGFDLTHRKDVPKLEMIVNDMNHQLETRSQIVSEVSSITGIVLFVTSFLGITFLIAVGCIIYIRQMDETEDELENYSILRKLGFNQYDMTKGLKLKVTFNFGLPLIIALLHAYFISRGFMDIIGTNNTSPIYIVMTIYSTIYAIFAIITYNHTKRTISHSI</sequence>
<evidence type="ECO:0000259" key="7">
    <source>
        <dbReference type="Pfam" id="PF02687"/>
    </source>
</evidence>
<dbReference type="Proteomes" id="UP000293637">
    <property type="component" value="Unassembled WGS sequence"/>
</dbReference>
<feature type="transmembrane region" description="Helical" evidence="6">
    <location>
        <begin position="20"/>
        <end position="41"/>
    </location>
</feature>
<dbReference type="RefSeq" id="WP_002479390.1">
    <property type="nucleotide sequence ID" value="NZ_AP021848.1"/>
</dbReference>
<dbReference type="AlphaFoldDB" id="A0A292DHS7"/>
<feature type="transmembrane region" description="Helical" evidence="6">
    <location>
        <begin position="100"/>
        <end position="133"/>
    </location>
</feature>
<feature type="transmembrane region" description="Helical" evidence="6">
    <location>
        <begin position="285"/>
        <end position="307"/>
    </location>
</feature>
<proteinExistence type="inferred from homology"/>
<dbReference type="EMBL" id="CP041722">
    <property type="protein sequence ID" value="QEX39585.1"/>
    <property type="molecule type" value="Genomic_DNA"/>
</dbReference>
<feature type="transmembrane region" description="Helical" evidence="6">
    <location>
        <begin position="197"/>
        <end position="220"/>
    </location>
</feature>
<keyword evidence="11" id="KW-1185">Reference proteome</keyword>
<evidence type="ECO:0000313" key="8">
    <source>
        <dbReference type="EMBL" id="QEX39585.1"/>
    </source>
</evidence>
<dbReference type="GeneID" id="58090425"/>
<keyword evidence="6" id="KW-0813">Transport</keyword>
<dbReference type="GO" id="GO:0055085">
    <property type="term" value="P:transmembrane transport"/>
    <property type="evidence" value="ECO:0007669"/>
    <property type="project" value="UniProtKB-UniRule"/>
</dbReference>
<keyword evidence="2 6" id="KW-1003">Cell membrane</keyword>
<keyword evidence="4 6" id="KW-1133">Transmembrane helix</keyword>
<accession>A0A292DHS7</accession>
<dbReference type="Proteomes" id="UP000325462">
    <property type="component" value="Chromosome"/>
</dbReference>
<keyword evidence="5 6" id="KW-0472">Membrane</keyword>
<feature type="transmembrane region" description="Helical" evidence="6">
    <location>
        <begin position="565"/>
        <end position="584"/>
    </location>
</feature>
<comment type="similarity">
    <text evidence="6">Belongs to the ABC-4 integral membrane protein family.</text>
</comment>
<feature type="transmembrane region" description="Helical" evidence="6">
    <location>
        <begin position="226"/>
        <end position="247"/>
    </location>
</feature>
<dbReference type="PANTHER" id="PTHR46795">
    <property type="entry name" value="ABC TRANSPORTER PERMEASE-RELATED-RELATED"/>
    <property type="match status" value="1"/>
</dbReference>
<evidence type="ECO:0000256" key="3">
    <source>
        <dbReference type="ARBA" id="ARBA00022692"/>
    </source>
</evidence>
<evidence type="ECO:0000313" key="9">
    <source>
        <dbReference type="EMBL" id="TBW71935.1"/>
    </source>
</evidence>
<organism evidence="9 10">
    <name type="scientific">Staphylococcus lugdunensis</name>
    <dbReference type="NCBI Taxonomy" id="28035"/>
    <lineage>
        <taxon>Bacteria</taxon>
        <taxon>Bacillati</taxon>
        <taxon>Bacillota</taxon>
        <taxon>Bacilli</taxon>
        <taxon>Bacillales</taxon>
        <taxon>Staphylococcaceae</taxon>
        <taxon>Staphylococcus</taxon>
    </lineage>
</organism>
<feature type="transmembrane region" description="Helical" evidence="6">
    <location>
        <begin position="506"/>
        <end position="531"/>
    </location>
</feature>
<evidence type="ECO:0000256" key="2">
    <source>
        <dbReference type="ARBA" id="ARBA00022475"/>
    </source>
</evidence>
<feature type="domain" description="ABC3 transporter permease C-terminal" evidence="7">
    <location>
        <begin position="61"/>
        <end position="178"/>
    </location>
</feature>
<gene>
    <name evidence="9" type="ORF">EQ812_09000</name>
    <name evidence="8" type="ORF">FO454_11980</name>
</gene>
<feature type="transmembrane region" description="Helical" evidence="6">
    <location>
        <begin position="599"/>
        <end position="618"/>
    </location>
</feature>
<protein>
    <submittedName>
        <fullName evidence="9">ABC transporter permease</fullName>
    </submittedName>
</protein>
<keyword evidence="3 6" id="KW-0812">Transmembrane</keyword>
<dbReference type="Pfam" id="PF02687">
    <property type="entry name" value="FtsX"/>
    <property type="match status" value="1"/>
</dbReference>
<reference evidence="9 10" key="1">
    <citation type="journal article" date="2019" name="Sci. Transl. Med.">
        <title>Quorum sensing between bacterial species on the skin protects against epidermal injury in atopic dermatitis.</title>
        <authorList>
            <person name="Williams M.R."/>
        </authorList>
    </citation>
    <scope>NUCLEOTIDE SEQUENCE [LARGE SCALE GENOMIC DNA]</scope>
    <source>
        <strain evidence="9 10">E7</strain>
    </source>
</reference>
<dbReference type="PIRSF" id="PIRSF018968">
    <property type="entry name" value="ABC_permease_BceB"/>
    <property type="match status" value="1"/>
</dbReference>
<dbReference type="EMBL" id="SCHB01000005">
    <property type="protein sequence ID" value="TBW71935.1"/>
    <property type="molecule type" value="Genomic_DNA"/>
</dbReference>
<feature type="transmembrane region" description="Helical" evidence="6">
    <location>
        <begin position="153"/>
        <end position="176"/>
    </location>
</feature>
<feature type="transmembrane region" description="Helical" evidence="6">
    <location>
        <begin position="61"/>
        <end position="79"/>
    </location>
</feature>
<dbReference type="PANTHER" id="PTHR46795:SF3">
    <property type="entry name" value="ABC TRANSPORTER PERMEASE"/>
    <property type="match status" value="1"/>
</dbReference>
<dbReference type="InterPro" id="IPR052536">
    <property type="entry name" value="ABC-4_Integral_Memb_Prot"/>
</dbReference>
<dbReference type="InterPro" id="IPR003838">
    <property type="entry name" value="ABC3_permease_C"/>
</dbReference>
<dbReference type="InterPro" id="IPR027022">
    <property type="entry name" value="ABC_permease_BceB-typ"/>
</dbReference>
<reference evidence="8 11" key="2">
    <citation type="submission" date="2019-07" db="EMBL/GenBank/DDBJ databases">
        <title>Comparative genome analysis of staphylococcus lugdunensis shows clonal complex-dependent diversity of the putative virulence factor, ess/type vii locus.</title>
        <authorList>
            <person name="Lebeurre J."/>
            <person name="Dahyot S."/>
            <person name="Diene S."/>
            <person name="Paulay A."/>
            <person name="Aubourg M."/>
            <person name="Argemi X."/>
            <person name="Giard J.-C."/>
            <person name="Tournier I."/>
            <person name="Francois P."/>
            <person name="Pestel-Caron M."/>
        </authorList>
    </citation>
    <scope>NUCLEOTIDE SEQUENCE [LARGE SCALE GENOMIC DNA]</scope>
    <source>
        <strain evidence="8 11">SL13</strain>
    </source>
</reference>
<evidence type="ECO:0000256" key="4">
    <source>
        <dbReference type="ARBA" id="ARBA00022989"/>
    </source>
</evidence>
<comment type="subcellular location">
    <subcellularLocation>
        <location evidence="1 6">Cell membrane</location>
        <topology evidence="1 6">Multi-pass membrane protein</topology>
    </subcellularLocation>
</comment>
<evidence type="ECO:0000256" key="5">
    <source>
        <dbReference type="ARBA" id="ARBA00023136"/>
    </source>
</evidence>
<evidence type="ECO:0000256" key="1">
    <source>
        <dbReference type="ARBA" id="ARBA00004651"/>
    </source>
</evidence>
<name>A0A292DHS7_STALU</name>
<evidence type="ECO:0000313" key="10">
    <source>
        <dbReference type="Proteomes" id="UP000293637"/>
    </source>
</evidence>
<dbReference type="GO" id="GO:0005886">
    <property type="term" value="C:plasma membrane"/>
    <property type="evidence" value="ECO:0007669"/>
    <property type="project" value="UniProtKB-SubCell"/>
</dbReference>